<accession>A0A2U1TF12</accession>
<sequence length="219" mass="24042">MPHLTADVPVDPSAPEARDWLIEELSKPEYAAAQPNLFDRLSQQFFDWLGRLFQPGESVPTDWVPVAIVAAVILAIVVALLVWGVPRLNRRSTALSGLFGDDDTRSADELREASDRSAAAGDWTAAIRDRFRAIARSLTERTVVFVSPGTTAHDFAERAADAFPDARLRLADAARMFDGVRYLGAEGTAEEYRHLAALDDELDARTPARLEAVSEESHA</sequence>
<evidence type="ECO:0000313" key="3">
    <source>
        <dbReference type="EMBL" id="PWC07471.1"/>
    </source>
</evidence>
<dbReference type="OrthoDB" id="3389322at2"/>
<evidence type="ECO:0000259" key="2">
    <source>
        <dbReference type="Pfam" id="PF13559"/>
    </source>
</evidence>
<keyword evidence="1" id="KW-0472">Membrane</keyword>
<dbReference type="AlphaFoldDB" id="A0A2U1TF12"/>
<protein>
    <submittedName>
        <fullName evidence="3">DUF4129 domain-containing protein</fullName>
    </submittedName>
</protein>
<organism evidence="3 4">
    <name type="scientific">Mycetocola zhujimingii</name>
    <dbReference type="NCBI Taxonomy" id="2079792"/>
    <lineage>
        <taxon>Bacteria</taxon>
        <taxon>Bacillati</taxon>
        <taxon>Actinomycetota</taxon>
        <taxon>Actinomycetes</taxon>
        <taxon>Micrococcales</taxon>
        <taxon>Microbacteriaceae</taxon>
        <taxon>Mycetocola</taxon>
    </lineage>
</organism>
<reference evidence="4" key="1">
    <citation type="submission" date="2018-04" db="EMBL/GenBank/DDBJ databases">
        <authorList>
            <person name="Liu S."/>
            <person name="Wang Z."/>
            <person name="Li J."/>
        </authorList>
    </citation>
    <scope>NUCLEOTIDE SEQUENCE [LARGE SCALE GENOMIC DNA]</scope>
    <source>
        <strain evidence="4">622</strain>
    </source>
</reference>
<dbReference type="Pfam" id="PF13559">
    <property type="entry name" value="DUF4129"/>
    <property type="match status" value="1"/>
</dbReference>
<name>A0A2U1TF12_9MICO</name>
<proteinExistence type="predicted"/>
<evidence type="ECO:0000313" key="4">
    <source>
        <dbReference type="Proteomes" id="UP000244962"/>
    </source>
</evidence>
<dbReference type="EMBL" id="QEFB01000005">
    <property type="protein sequence ID" value="PWC07471.1"/>
    <property type="molecule type" value="Genomic_DNA"/>
</dbReference>
<dbReference type="Proteomes" id="UP000244962">
    <property type="component" value="Unassembled WGS sequence"/>
</dbReference>
<keyword evidence="1" id="KW-1133">Transmembrane helix</keyword>
<dbReference type="KEGG" id="myl:C3E77_03780"/>
<comment type="caution">
    <text evidence="3">The sequence shown here is derived from an EMBL/GenBank/DDBJ whole genome shotgun (WGS) entry which is preliminary data.</text>
</comment>
<dbReference type="InterPro" id="IPR025403">
    <property type="entry name" value="TgpA-like_C"/>
</dbReference>
<feature type="transmembrane region" description="Helical" evidence="1">
    <location>
        <begin position="63"/>
        <end position="85"/>
    </location>
</feature>
<evidence type="ECO:0000256" key="1">
    <source>
        <dbReference type="SAM" id="Phobius"/>
    </source>
</evidence>
<gene>
    <name evidence="3" type="ORF">DF223_07250</name>
</gene>
<keyword evidence="4" id="KW-1185">Reference proteome</keyword>
<keyword evidence="1" id="KW-0812">Transmembrane</keyword>
<feature type="domain" description="Protein-glutamine gamma-glutamyltransferase-like C-terminal" evidence="2">
    <location>
        <begin position="130"/>
        <end position="199"/>
    </location>
</feature>